<feature type="domain" description="YdbS-like PH" evidence="2">
    <location>
        <begin position="89"/>
        <end position="162"/>
    </location>
</feature>
<sequence>MFTNTQIDTNALPQIDQVELHPIDKAYLKIIVINKLLVYGVIVLALILAKLFLVDVLIQSYFWLLAAAVGLLCLSNFMLALLAFKKRMYALRDKDVIYAHGLLIHRLTTVPISRIQHIETSRSWLSRQFGLATLNIYTAGESGSDLSIKGLSEAEATRINDFLSTTVNGGS</sequence>
<keyword evidence="1" id="KW-0812">Transmembrane</keyword>
<protein>
    <submittedName>
        <fullName evidence="3">PH domain-containing protein</fullName>
    </submittedName>
</protein>
<dbReference type="OrthoDB" id="1524472at2"/>
<dbReference type="RefSeq" id="WP_147084538.1">
    <property type="nucleotide sequence ID" value="NZ_VORM01000003.1"/>
</dbReference>
<reference evidence="3 4" key="1">
    <citation type="submission" date="2019-08" db="EMBL/GenBank/DDBJ databases">
        <title>Genomes of Subsaximicrobium wynnwilliamsii strains.</title>
        <authorList>
            <person name="Bowman J.P."/>
        </authorList>
    </citation>
    <scope>NUCLEOTIDE SEQUENCE [LARGE SCALE GENOMIC DNA]</scope>
    <source>
        <strain evidence="3 4">2-80-2</strain>
    </source>
</reference>
<keyword evidence="1" id="KW-0472">Membrane</keyword>
<evidence type="ECO:0000313" key="3">
    <source>
        <dbReference type="EMBL" id="TXD91076.1"/>
    </source>
</evidence>
<dbReference type="EMBL" id="VORO01000001">
    <property type="protein sequence ID" value="TXD91076.1"/>
    <property type="molecule type" value="Genomic_DNA"/>
</dbReference>
<evidence type="ECO:0000256" key="1">
    <source>
        <dbReference type="SAM" id="Phobius"/>
    </source>
</evidence>
<dbReference type="PANTHER" id="PTHR34473:SF3">
    <property type="entry name" value="TRANSMEMBRANE PROTEIN-RELATED"/>
    <property type="match status" value="1"/>
</dbReference>
<keyword evidence="4" id="KW-1185">Reference proteome</keyword>
<dbReference type="Proteomes" id="UP000321578">
    <property type="component" value="Unassembled WGS sequence"/>
</dbReference>
<proteinExistence type="predicted"/>
<gene>
    <name evidence="3" type="ORF">ESY86_00305</name>
</gene>
<evidence type="ECO:0000313" key="4">
    <source>
        <dbReference type="Proteomes" id="UP000321578"/>
    </source>
</evidence>
<dbReference type="PANTHER" id="PTHR34473">
    <property type="entry name" value="UPF0699 TRANSMEMBRANE PROTEIN YDBS"/>
    <property type="match status" value="1"/>
</dbReference>
<feature type="transmembrane region" description="Helical" evidence="1">
    <location>
        <begin position="36"/>
        <end position="54"/>
    </location>
</feature>
<dbReference type="AlphaFoldDB" id="A0A5C6ZLW5"/>
<organism evidence="3 4">
    <name type="scientific">Subsaximicrobium wynnwilliamsii</name>
    <dbReference type="NCBI Taxonomy" id="291179"/>
    <lineage>
        <taxon>Bacteria</taxon>
        <taxon>Pseudomonadati</taxon>
        <taxon>Bacteroidota</taxon>
        <taxon>Flavobacteriia</taxon>
        <taxon>Flavobacteriales</taxon>
        <taxon>Flavobacteriaceae</taxon>
        <taxon>Subsaximicrobium</taxon>
    </lineage>
</organism>
<accession>A0A5C6ZLW5</accession>
<feature type="transmembrane region" description="Helical" evidence="1">
    <location>
        <begin position="60"/>
        <end position="84"/>
    </location>
</feature>
<dbReference type="Pfam" id="PF03703">
    <property type="entry name" value="bPH_2"/>
    <property type="match status" value="1"/>
</dbReference>
<comment type="caution">
    <text evidence="3">The sequence shown here is derived from an EMBL/GenBank/DDBJ whole genome shotgun (WGS) entry which is preliminary data.</text>
</comment>
<keyword evidence="1" id="KW-1133">Transmembrane helix</keyword>
<dbReference type="InterPro" id="IPR005182">
    <property type="entry name" value="YdbS-like_PH"/>
</dbReference>
<name>A0A5C6ZLW5_9FLAO</name>
<evidence type="ECO:0000259" key="2">
    <source>
        <dbReference type="Pfam" id="PF03703"/>
    </source>
</evidence>